<dbReference type="InterPro" id="IPR036116">
    <property type="entry name" value="FN3_sf"/>
</dbReference>
<reference evidence="2" key="3">
    <citation type="submission" date="2025-09" db="UniProtKB">
        <authorList>
            <consortium name="Ensembl"/>
        </authorList>
    </citation>
    <scope>IDENTIFICATION</scope>
</reference>
<organism evidence="2 3">
    <name type="scientific">Anabas testudineus</name>
    <name type="common">Climbing perch</name>
    <name type="synonym">Anthias testudineus</name>
    <dbReference type="NCBI Taxonomy" id="64144"/>
    <lineage>
        <taxon>Eukaryota</taxon>
        <taxon>Metazoa</taxon>
        <taxon>Chordata</taxon>
        <taxon>Craniata</taxon>
        <taxon>Vertebrata</taxon>
        <taxon>Euteleostomi</taxon>
        <taxon>Actinopterygii</taxon>
        <taxon>Neopterygii</taxon>
        <taxon>Teleostei</taxon>
        <taxon>Neoteleostei</taxon>
        <taxon>Acanthomorphata</taxon>
        <taxon>Anabantaria</taxon>
        <taxon>Anabantiformes</taxon>
        <taxon>Anabantoidei</taxon>
        <taxon>Anabantidae</taxon>
        <taxon>Anabas</taxon>
    </lineage>
</organism>
<dbReference type="Gene3D" id="2.60.40.10">
    <property type="entry name" value="Immunoglobulins"/>
    <property type="match status" value="1"/>
</dbReference>
<name>A0A3Q1JY65_ANATE</name>
<reference evidence="2" key="1">
    <citation type="submission" date="2021-04" db="EMBL/GenBank/DDBJ databases">
        <authorList>
            <consortium name="Wellcome Sanger Institute Data Sharing"/>
        </authorList>
    </citation>
    <scope>NUCLEOTIDE SEQUENCE [LARGE SCALE GENOMIC DNA]</scope>
</reference>
<dbReference type="InterPro" id="IPR013783">
    <property type="entry name" value="Ig-like_fold"/>
</dbReference>
<dbReference type="Ensembl" id="ENSATET00000021135.2">
    <property type="protein sequence ID" value="ENSATEP00000020776.2"/>
    <property type="gene ID" value="ENSATEG00000014471.2"/>
</dbReference>
<dbReference type="PANTHER" id="PTHR47135">
    <property type="entry name" value="FIBRONECTIN TYPE III DOMAIN-CONTAINING PROTEIN 7"/>
    <property type="match status" value="1"/>
</dbReference>
<sequence length="132" mass="13917">MDQTTTQPRCRLTLASHKCACPTRLNAASLLSTSPCQPQGIKGNLDCVTNSVFVLWDATPGADSYTVTAVDGEDYLTNCTTSTNTTCEVKGLACGALYNFSVTAKNMQCESQPSAPAVPCMEPDVTSITPSL</sequence>
<keyword evidence="3" id="KW-1185">Reference proteome</keyword>
<dbReference type="InParanoid" id="A0A3Q1JY65"/>
<protein>
    <recommendedName>
        <fullName evidence="1">Fibronectin type-III domain-containing protein</fullName>
    </recommendedName>
</protein>
<dbReference type="Proteomes" id="UP000265040">
    <property type="component" value="Chromosome 17"/>
</dbReference>
<feature type="domain" description="Fibronectin type-III" evidence="1">
    <location>
        <begin position="37"/>
        <end position="124"/>
    </location>
</feature>
<proteinExistence type="predicted"/>
<evidence type="ECO:0000259" key="1">
    <source>
        <dbReference type="PROSITE" id="PS50853"/>
    </source>
</evidence>
<evidence type="ECO:0000313" key="3">
    <source>
        <dbReference type="Proteomes" id="UP000265040"/>
    </source>
</evidence>
<dbReference type="PROSITE" id="PS50853">
    <property type="entry name" value="FN3"/>
    <property type="match status" value="1"/>
</dbReference>
<accession>A0A3Q1JY65</accession>
<evidence type="ECO:0000313" key="2">
    <source>
        <dbReference type="Ensembl" id="ENSATEP00000020776.2"/>
    </source>
</evidence>
<dbReference type="Pfam" id="PF00041">
    <property type="entry name" value="fn3"/>
    <property type="match status" value="1"/>
</dbReference>
<dbReference type="InterPro" id="IPR003961">
    <property type="entry name" value="FN3_dom"/>
</dbReference>
<dbReference type="OrthoDB" id="9908419at2759"/>
<dbReference type="GeneTree" id="ENSGT01100000265504"/>
<dbReference type="AlphaFoldDB" id="A0A3Q1JY65"/>
<dbReference type="PANTHER" id="PTHR47135:SF4">
    <property type="match status" value="1"/>
</dbReference>
<dbReference type="SUPFAM" id="SSF49265">
    <property type="entry name" value="Fibronectin type III"/>
    <property type="match status" value="1"/>
</dbReference>
<reference evidence="2" key="2">
    <citation type="submission" date="2025-08" db="UniProtKB">
        <authorList>
            <consortium name="Ensembl"/>
        </authorList>
    </citation>
    <scope>IDENTIFICATION</scope>
</reference>